<evidence type="ECO:0000313" key="9">
    <source>
        <dbReference type="Proteomes" id="UP000276061"/>
    </source>
</evidence>
<dbReference type="NCBIfam" id="TIGR00254">
    <property type="entry name" value="GGDEF"/>
    <property type="match status" value="1"/>
</dbReference>
<dbReference type="SUPFAM" id="SSF52172">
    <property type="entry name" value="CheY-like"/>
    <property type="match status" value="1"/>
</dbReference>
<dbReference type="GO" id="GO:1902201">
    <property type="term" value="P:negative regulation of bacterial-type flagellum-dependent cell motility"/>
    <property type="evidence" value="ECO:0007669"/>
    <property type="project" value="TreeGrafter"/>
</dbReference>
<dbReference type="FunFam" id="3.30.70.270:FF:000001">
    <property type="entry name" value="Diguanylate cyclase domain protein"/>
    <property type="match status" value="1"/>
</dbReference>
<proteinExistence type="predicted"/>
<evidence type="ECO:0000259" key="7">
    <source>
        <dbReference type="PROSITE" id="PS50887"/>
    </source>
</evidence>
<dbReference type="SMART" id="SM00448">
    <property type="entry name" value="REC"/>
    <property type="match status" value="1"/>
</dbReference>
<comment type="catalytic activity">
    <reaction evidence="4">
        <text>2 GTP = 3',3'-c-di-GMP + 2 diphosphate</text>
        <dbReference type="Rhea" id="RHEA:24898"/>
        <dbReference type="ChEBI" id="CHEBI:33019"/>
        <dbReference type="ChEBI" id="CHEBI:37565"/>
        <dbReference type="ChEBI" id="CHEBI:58805"/>
        <dbReference type="EC" id="2.7.7.65"/>
    </reaction>
</comment>
<dbReference type="RefSeq" id="WP_123252539.1">
    <property type="nucleotide sequence ID" value="NZ_RJLR01000018.1"/>
</dbReference>
<dbReference type="Gene3D" id="3.30.70.270">
    <property type="match status" value="1"/>
</dbReference>
<evidence type="ECO:0000256" key="4">
    <source>
        <dbReference type="ARBA" id="ARBA00034247"/>
    </source>
</evidence>
<name>A0A3N0G1N7_9GAMM</name>
<feature type="domain" description="Response regulatory" evidence="6">
    <location>
        <begin position="17"/>
        <end position="132"/>
    </location>
</feature>
<comment type="cofactor">
    <cofactor evidence="1">
        <name>Mg(2+)</name>
        <dbReference type="ChEBI" id="CHEBI:18420"/>
    </cofactor>
</comment>
<feature type="modified residue" description="4-aspartylphosphate" evidence="5">
    <location>
        <position position="65"/>
    </location>
</feature>
<dbReference type="InterPro" id="IPR043128">
    <property type="entry name" value="Rev_trsase/Diguanyl_cyclase"/>
</dbReference>
<dbReference type="Pfam" id="PF00990">
    <property type="entry name" value="GGDEF"/>
    <property type="match status" value="1"/>
</dbReference>
<organism evidence="8 9">
    <name type="scientific">Dickeya undicola</name>
    <dbReference type="NCBI Taxonomy" id="1577887"/>
    <lineage>
        <taxon>Bacteria</taxon>
        <taxon>Pseudomonadati</taxon>
        <taxon>Pseudomonadota</taxon>
        <taxon>Gammaproteobacteria</taxon>
        <taxon>Enterobacterales</taxon>
        <taxon>Pectobacteriaceae</taxon>
        <taxon>Dickeya</taxon>
    </lineage>
</organism>
<evidence type="ECO:0000259" key="6">
    <source>
        <dbReference type="PROSITE" id="PS50110"/>
    </source>
</evidence>
<dbReference type="GO" id="GO:0000160">
    <property type="term" value="P:phosphorelay signal transduction system"/>
    <property type="evidence" value="ECO:0007669"/>
    <property type="project" value="InterPro"/>
</dbReference>
<dbReference type="GO" id="GO:0052621">
    <property type="term" value="F:diguanylate cyclase activity"/>
    <property type="evidence" value="ECO:0007669"/>
    <property type="project" value="UniProtKB-EC"/>
</dbReference>
<dbReference type="PROSITE" id="PS50110">
    <property type="entry name" value="RESPONSE_REGULATORY"/>
    <property type="match status" value="1"/>
</dbReference>
<feature type="domain" description="GGDEF" evidence="7">
    <location>
        <begin position="175"/>
        <end position="312"/>
    </location>
</feature>
<evidence type="ECO:0000256" key="5">
    <source>
        <dbReference type="PROSITE-ProRule" id="PRU00169"/>
    </source>
</evidence>
<dbReference type="PROSITE" id="PS50887">
    <property type="entry name" value="GGDEF"/>
    <property type="match status" value="1"/>
</dbReference>
<gene>
    <name evidence="8" type="ORF">EF878_09585</name>
</gene>
<comment type="caution">
    <text evidence="8">The sequence shown here is derived from an EMBL/GenBank/DDBJ whole genome shotgun (WGS) entry which is preliminary data.</text>
</comment>
<sequence length="318" mass="36245">MWKVLLEQYSQKGTRPKVLVVDDQPINIRILNDVLADQFEVLMATNGERALEQARSQKPDLILLDIVMPGMDGYEVCRRLKAEPLTDLIPVIFVTSQTETEVEAQGFEVGAVDFISKPVNPAIVRARVTTQLTLKLYMDNMRDIAWIDGLTGLHNRRRFDEMLHSYWDQCLREARPVALMMMDVDFFKRYNDQYGHQAGDECLYRIAMAIKQSLRRPMDMCFRYGGEEFACLLPFTELDGSCQRAEAILQAVRQLAIPHQASDTAPFVTLSIGVDCQIPTAGTNWETLLHNADSALYQSKALGRNRWTSFEHHADKKG</sequence>
<dbReference type="OrthoDB" id="9812260at2"/>
<dbReference type="PANTHER" id="PTHR45138">
    <property type="entry name" value="REGULATORY COMPONENTS OF SENSORY TRANSDUCTION SYSTEM"/>
    <property type="match status" value="1"/>
</dbReference>
<evidence type="ECO:0000256" key="3">
    <source>
        <dbReference type="ARBA" id="ARBA00012528"/>
    </source>
</evidence>
<evidence type="ECO:0000256" key="1">
    <source>
        <dbReference type="ARBA" id="ARBA00001946"/>
    </source>
</evidence>
<dbReference type="Proteomes" id="UP000276061">
    <property type="component" value="Unassembled WGS sequence"/>
</dbReference>
<keyword evidence="5" id="KW-0597">Phosphoprotein</keyword>
<protein>
    <recommendedName>
        <fullName evidence="3">diguanylate cyclase</fullName>
        <ecNumber evidence="3">2.7.7.65</ecNumber>
    </recommendedName>
</protein>
<evidence type="ECO:0000313" key="8">
    <source>
        <dbReference type="EMBL" id="RNM06347.1"/>
    </source>
</evidence>
<comment type="pathway">
    <text evidence="2">Purine metabolism; 3',5'-cyclic di-GMP biosynthesis.</text>
</comment>
<reference evidence="8 9" key="1">
    <citation type="submission" date="2018-11" db="EMBL/GenBank/DDBJ databases">
        <title>Characterization of surface water Dickeya isolates.</title>
        <authorList>
            <person name="Van Gijsegem F."/>
            <person name="Pedron J."/>
        </authorList>
    </citation>
    <scope>NUCLEOTIDE SEQUENCE [LARGE SCALE GENOMIC DNA]</scope>
    <source>
        <strain evidence="8 9">FVG1-MFV-O17</strain>
    </source>
</reference>
<dbReference type="InterPro" id="IPR011006">
    <property type="entry name" value="CheY-like_superfamily"/>
</dbReference>
<dbReference type="GO" id="GO:0043709">
    <property type="term" value="P:cell adhesion involved in single-species biofilm formation"/>
    <property type="evidence" value="ECO:0007669"/>
    <property type="project" value="TreeGrafter"/>
</dbReference>
<dbReference type="Gene3D" id="3.40.50.2300">
    <property type="match status" value="1"/>
</dbReference>
<evidence type="ECO:0000256" key="2">
    <source>
        <dbReference type="ARBA" id="ARBA00004665"/>
    </source>
</evidence>
<dbReference type="InterPro" id="IPR001789">
    <property type="entry name" value="Sig_transdc_resp-reg_receiver"/>
</dbReference>
<dbReference type="PANTHER" id="PTHR45138:SF9">
    <property type="entry name" value="DIGUANYLATE CYCLASE DGCM-RELATED"/>
    <property type="match status" value="1"/>
</dbReference>
<accession>A0A3N0G1N7</accession>
<dbReference type="CDD" id="cd01949">
    <property type="entry name" value="GGDEF"/>
    <property type="match status" value="1"/>
</dbReference>
<dbReference type="GO" id="GO:0005886">
    <property type="term" value="C:plasma membrane"/>
    <property type="evidence" value="ECO:0007669"/>
    <property type="project" value="TreeGrafter"/>
</dbReference>
<dbReference type="InterPro" id="IPR000160">
    <property type="entry name" value="GGDEF_dom"/>
</dbReference>
<dbReference type="InterPro" id="IPR029787">
    <property type="entry name" value="Nucleotide_cyclase"/>
</dbReference>
<dbReference type="InterPro" id="IPR050469">
    <property type="entry name" value="Diguanylate_Cyclase"/>
</dbReference>
<dbReference type="EMBL" id="RJLR01000018">
    <property type="protein sequence ID" value="RNM06347.1"/>
    <property type="molecule type" value="Genomic_DNA"/>
</dbReference>
<dbReference type="CDD" id="cd19920">
    <property type="entry name" value="REC_PA4781-like"/>
    <property type="match status" value="1"/>
</dbReference>
<dbReference type="SMART" id="SM00267">
    <property type="entry name" value="GGDEF"/>
    <property type="match status" value="1"/>
</dbReference>
<dbReference type="EC" id="2.7.7.65" evidence="3"/>
<dbReference type="SUPFAM" id="SSF55073">
    <property type="entry name" value="Nucleotide cyclase"/>
    <property type="match status" value="1"/>
</dbReference>
<dbReference type="Pfam" id="PF00072">
    <property type="entry name" value="Response_reg"/>
    <property type="match status" value="1"/>
</dbReference>
<dbReference type="AlphaFoldDB" id="A0A3N0G1N7"/>